<keyword evidence="1" id="KW-0175">Coiled coil</keyword>
<sequence>MMQSAVRQQRYKLKKDFFDYVPLHLVRKNFSCKSDTQMENQLAATIEDGQPKSATQVVGVVLHQNTKTNHFLRNVGIQVAKRRTTLQNVLAELEVEKRTNSELQSIVNNQREEMDGLKNQVQGTEQARIKDQENWKKKAELEKKIELLLSQNGQS</sequence>
<protein>
    <submittedName>
        <fullName evidence="2">Uncharacterized protein</fullName>
    </submittedName>
</protein>
<proteinExistence type="predicted"/>
<evidence type="ECO:0000313" key="2">
    <source>
        <dbReference type="EMBL" id="KAG2553795.1"/>
    </source>
</evidence>
<keyword evidence="3" id="KW-1185">Reference proteome</keyword>
<feature type="coiled-coil region" evidence="1">
    <location>
        <begin position="93"/>
        <end position="127"/>
    </location>
</feature>
<evidence type="ECO:0000256" key="1">
    <source>
        <dbReference type="SAM" id="Coils"/>
    </source>
</evidence>
<name>A0A8T0NZA8_PANVG</name>
<dbReference type="EMBL" id="CM029053">
    <property type="protein sequence ID" value="KAG2553795.1"/>
    <property type="molecule type" value="Genomic_DNA"/>
</dbReference>
<evidence type="ECO:0000313" key="3">
    <source>
        <dbReference type="Proteomes" id="UP000823388"/>
    </source>
</evidence>
<gene>
    <name evidence="2" type="ORF">PVAP13_9KG622401</name>
</gene>
<organism evidence="2 3">
    <name type="scientific">Panicum virgatum</name>
    <name type="common">Blackwell switchgrass</name>
    <dbReference type="NCBI Taxonomy" id="38727"/>
    <lineage>
        <taxon>Eukaryota</taxon>
        <taxon>Viridiplantae</taxon>
        <taxon>Streptophyta</taxon>
        <taxon>Embryophyta</taxon>
        <taxon>Tracheophyta</taxon>
        <taxon>Spermatophyta</taxon>
        <taxon>Magnoliopsida</taxon>
        <taxon>Liliopsida</taxon>
        <taxon>Poales</taxon>
        <taxon>Poaceae</taxon>
        <taxon>PACMAD clade</taxon>
        <taxon>Panicoideae</taxon>
        <taxon>Panicodae</taxon>
        <taxon>Paniceae</taxon>
        <taxon>Panicinae</taxon>
        <taxon>Panicum</taxon>
        <taxon>Panicum sect. Hiantes</taxon>
    </lineage>
</organism>
<dbReference type="Proteomes" id="UP000823388">
    <property type="component" value="Chromosome 9K"/>
</dbReference>
<reference evidence="2" key="1">
    <citation type="submission" date="2020-05" db="EMBL/GenBank/DDBJ databases">
        <title>WGS assembly of Panicum virgatum.</title>
        <authorList>
            <person name="Lovell J.T."/>
            <person name="Jenkins J."/>
            <person name="Shu S."/>
            <person name="Juenger T.E."/>
            <person name="Schmutz J."/>
        </authorList>
    </citation>
    <scope>NUCLEOTIDE SEQUENCE</scope>
    <source>
        <strain evidence="2">AP13</strain>
    </source>
</reference>
<comment type="caution">
    <text evidence="2">The sequence shown here is derived from an EMBL/GenBank/DDBJ whole genome shotgun (WGS) entry which is preliminary data.</text>
</comment>
<dbReference type="AlphaFoldDB" id="A0A8T0NZA8"/>
<accession>A0A8T0NZA8</accession>